<evidence type="ECO:0000256" key="2">
    <source>
        <dbReference type="SAM" id="SignalP"/>
    </source>
</evidence>
<sequence length="180" mass="17876">MRLTTPLKSVLAGCAALALLTACGGGSDDTSSSSSGSSSSATSTSSSAAETSADLDAESAAFCADTVSAFDELTTAFTNAGTDPTTLPALVAQASERLNGITPPDEISSQWTEFTSALSTASAGIQGLDLSTPEGQQQFTAVFSQLQTSGAQAQTELQDYLTTTCGIEPGATAGPASPTS</sequence>
<feature type="signal peptide" evidence="2">
    <location>
        <begin position="1"/>
        <end position="24"/>
    </location>
</feature>
<keyword evidence="2" id="KW-0732">Signal</keyword>
<dbReference type="PROSITE" id="PS51257">
    <property type="entry name" value="PROKAR_LIPOPROTEIN"/>
    <property type="match status" value="1"/>
</dbReference>
<dbReference type="RefSeq" id="WP_092802062.1">
    <property type="nucleotide sequence ID" value="NZ_FMUH01000002.1"/>
</dbReference>
<dbReference type="Proteomes" id="UP000198981">
    <property type="component" value="Unassembled WGS sequence"/>
</dbReference>
<evidence type="ECO:0000313" key="3">
    <source>
        <dbReference type="EMBL" id="SCX45652.1"/>
    </source>
</evidence>
<evidence type="ECO:0008006" key="5">
    <source>
        <dbReference type="Google" id="ProtNLM"/>
    </source>
</evidence>
<name>A0A1G4XWT2_9ACTN</name>
<feature type="region of interest" description="Disordered" evidence="1">
    <location>
        <begin position="27"/>
        <end position="49"/>
    </location>
</feature>
<evidence type="ECO:0000313" key="4">
    <source>
        <dbReference type="Proteomes" id="UP000198981"/>
    </source>
</evidence>
<dbReference type="AlphaFoldDB" id="A0A1G4XWT2"/>
<accession>A0A1G4XWT2</accession>
<keyword evidence="4" id="KW-1185">Reference proteome</keyword>
<gene>
    <name evidence="3" type="ORF">SAMN03159343_1639</name>
</gene>
<proteinExistence type="predicted"/>
<feature type="chain" id="PRO_5039185717" description="Lipoprotein" evidence="2">
    <location>
        <begin position="25"/>
        <end position="180"/>
    </location>
</feature>
<reference evidence="4" key="1">
    <citation type="submission" date="2016-10" db="EMBL/GenBank/DDBJ databases">
        <authorList>
            <person name="Varghese N."/>
            <person name="Submissions S."/>
        </authorList>
    </citation>
    <scope>NUCLEOTIDE SEQUENCE [LARGE SCALE GENOMIC DNA]</scope>
    <source>
        <strain evidence="4">DSM 45722</strain>
    </source>
</reference>
<protein>
    <recommendedName>
        <fullName evidence="5">Lipoprotein</fullName>
    </recommendedName>
</protein>
<evidence type="ECO:0000256" key="1">
    <source>
        <dbReference type="SAM" id="MobiDB-lite"/>
    </source>
</evidence>
<dbReference type="OrthoDB" id="5191666at2"/>
<organism evidence="3 4">
    <name type="scientific">Klenkia marina</name>
    <dbReference type="NCBI Taxonomy" id="1960309"/>
    <lineage>
        <taxon>Bacteria</taxon>
        <taxon>Bacillati</taxon>
        <taxon>Actinomycetota</taxon>
        <taxon>Actinomycetes</taxon>
        <taxon>Geodermatophilales</taxon>
        <taxon>Geodermatophilaceae</taxon>
        <taxon>Klenkia</taxon>
    </lineage>
</organism>
<dbReference type="EMBL" id="FMUH01000002">
    <property type="protein sequence ID" value="SCX45652.1"/>
    <property type="molecule type" value="Genomic_DNA"/>
</dbReference>
<dbReference type="STRING" id="1960309.SAMN03159343_1639"/>